<keyword evidence="7" id="KW-1185">Reference proteome</keyword>
<comment type="caution">
    <text evidence="6">The sequence shown here is derived from an EMBL/GenBank/DDBJ whole genome shotgun (WGS) entry which is preliminary data.</text>
</comment>
<keyword evidence="3" id="KW-0804">Transcription</keyword>
<dbReference type="InterPro" id="IPR036388">
    <property type="entry name" value="WH-like_DNA-bd_sf"/>
</dbReference>
<dbReference type="InterPro" id="IPR014710">
    <property type="entry name" value="RmlC-like_jellyroll"/>
</dbReference>
<keyword evidence="2" id="KW-0238">DNA-binding</keyword>
<dbReference type="PROSITE" id="PS50042">
    <property type="entry name" value="CNMP_BINDING_3"/>
    <property type="match status" value="1"/>
</dbReference>
<evidence type="ECO:0000256" key="2">
    <source>
        <dbReference type="ARBA" id="ARBA00023125"/>
    </source>
</evidence>
<evidence type="ECO:0000259" key="5">
    <source>
        <dbReference type="PROSITE" id="PS51063"/>
    </source>
</evidence>
<dbReference type="GO" id="GO:0005829">
    <property type="term" value="C:cytosol"/>
    <property type="evidence" value="ECO:0007669"/>
    <property type="project" value="TreeGrafter"/>
</dbReference>
<protein>
    <submittedName>
        <fullName evidence="6">Crp/Fnr family transcriptional regulator</fullName>
    </submittedName>
</protein>
<reference evidence="6 7" key="1">
    <citation type="submission" date="2020-05" db="EMBL/GenBank/DDBJ databases">
        <title>MicrobeNet Type strains.</title>
        <authorList>
            <person name="Nicholson A.C."/>
        </authorList>
    </citation>
    <scope>NUCLEOTIDE SEQUENCE [LARGE SCALE GENOMIC DNA]</scope>
    <source>
        <strain evidence="6 7">JCM 3224</strain>
    </source>
</reference>
<dbReference type="SUPFAM" id="SSF46785">
    <property type="entry name" value="Winged helix' DNA-binding domain"/>
    <property type="match status" value="1"/>
</dbReference>
<sequence length="228" mass="24419">MDRAAILLQTSIFRDLSIPDVEELLPDLRERTYDRGQVVWVEGAQAEELVVVAEGQLKAYRVSADGREVILAVYPAVAVTGEVGLFHPRGTRWLGLDAMTPTTCLLLRRAPLLSFLSRHPAAMQRMLEEISITAVAAASSLSRIAFDPIGRRVAGALVALADAYGEATPDGISITLRLSQGELASHVAASRENVNRALVALTAAGAISHRGGHFHIHDRAALEQAAGT</sequence>
<dbReference type="EMBL" id="JABELX010000001">
    <property type="protein sequence ID" value="NNH68989.1"/>
    <property type="molecule type" value="Genomic_DNA"/>
</dbReference>
<dbReference type="InterPro" id="IPR018490">
    <property type="entry name" value="cNMP-bd_dom_sf"/>
</dbReference>
<name>A0A849C1W1_9NOCA</name>
<dbReference type="SMART" id="SM00419">
    <property type="entry name" value="HTH_CRP"/>
    <property type="match status" value="1"/>
</dbReference>
<proteinExistence type="predicted"/>
<dbReference type="PROSITE" id="PS51063">
    <property type="entry name" value="HTH_CRP_2"/>
    <property type="match status" value="1"/>
</dbReference>
<dbReference type="Gene3D" id="2.60.120.10">
    <property type="entry name" value="Jelly Rolls"/>
    <property type="match status" value="1"/>
</dbReference>
<feature type="domain" description="Cyclic nucleotide-binding" evidence="4">
    <location>
        <begin position="12"/>
        <end position="133"/>
    </location>
</feature>
<dbReference type="Gene3D" id="1.10.10.10">
    <property type="entry name" value="Winged helix-like DNA-binding domain superfamily/Winged helix DNA-binding domain"/>
    <property type="match status" value="1"/>
</dbReference>
<dbReference type="AlphaFoldDB" id="A0A849C1W1"/>
<dbReference type="Pfam" id="PF13545">
    <property type="entry name" value="HTH_Crp_2"/>
    <property type="match status" value="1"/>
</dbReference>
<organism evidence="6 7">
    <name type="scientific">Nocardia uniformis</name>
    <dbReference type="NCBI Taxonomy" id="53432"/>
    <lineage>
        <taxon>Bacteria</taxon>
        <taxon>Bacillati</taxon>
        <taxon>Actinomycetota</taxon>
        <taxon>Actinomycetes</taxon>
        <taxon>Mycobacteriales</taxon>
        <taxon>Nocardiaceae</taxon>
        <taxon>Nocardia</taxon>
    </lineage>
</organism>
<keyword evidence="1" id="KW-0805">Transcription regulation</keyword>
<dbReference type="Proteomes" id="UP000586827">
    <property type="component" value="Unassembled WGS sequence"/>
</dbReference>
<dbReference type="InterPro" id="IPR036390">
    <property type="entry name" value="WH_DNA-bd_sf"/>
</dbReference>
<dbReference type="PANTHER" id="PTHR24567">
    <property type="entry name" value="CRP FAMILY TRANSCRIPTIONAL REGULATORY PROTEIN"/>
    <property type="match status" value="1"/>
</dbReference>
<dbReference type="GO" id="GO:0003677">
    <property type="term" value="F:DNA binding"/>
    <property type="evidence" value="ECO:0007669"/>
    <property type="project" value="UniProtKB-KW"/>
</dbReference>
<dbReference type="RefSeq" id="WP_067525996.1">
    <property type="nucleotide sequence ID" value="NZ_JABELX010000001.1"/>
</dbReference>
<evidence type="ECO:0000256" key="3">
    <source>
        <dbReference type="ARBA" id="ARBA00023163"/>
    </source>
</evidence>
<evidence type="ECO:0000256" key="1">
    <source>
        <dbReference type="ARBA" id="ARBA00023015"/>
    </source>
</evidence>
<dbReference type="CDD" id="cd00038">
    <property type="entry name" value="CAP_ED"/>
    <property type="match status" value="1"/>
</dbReference>
<dbReference type="InterPro" id="IPR012318">
    <property type="entry name" value="HTH_CRP"/>
</dbReference>
<evidence type="ECO:0000259" key="4">
    <source>
        <dbReference type="PROSITE" id="PS50042"/>
    </source>
</evidence>
<dbReference type="InterPro" id="IPR050397">
    <property type="entry name" value="Env_Response_Regulators"/>
</dbReference>
<feature type="domain" description="HTH crp-type" evidence="5">
    <location>
        <begin position="147"/>
        <end position="220"/>
    </location>
</feature>
<dbReference type="GO" id="GO:0003700">
    <property type="term" value="F:DNA-binding transcription factor activity"/>
    <property type="evidence" value="ECO:0007669"/>
    <property type="project" value="TreeGrafter"/>
</dbReference>
<dbReference type="InterPro" id="IPR000595">
    <property type="entry name" value="cNMP-bd_dom"/>
</dbReference>
<dbReference type="Pfam" id="PF00027">
    <property type="entry name" value="cNMP_binding"/>
    <property type="match status" value="1"/>
</dbReference>
<dbReference type="SMART" id="SM00100">
    <property type="entry name" value="cNMP"/>
    <property type="match status" value="1"/>
</dbReference>
<gene>
    <name evidence="6" type="ORF">HLB23_03715</name>
</gene>
<dbReference type="PANTHER" id="PTHR24567:SF74">
    <property type="entry name" value="HTH-TYPE TRANSCRIPTIONAL REGULATOR ARCR"/>
    <property type="match status" value="1"/>
</dbReference>
<dbReference type="SUPFAM" id="SSF51206">
    <property type="entry name" value="cAMP-binding domain-like"/>
    <property type="match status" value="1"/>
</dbReference>
<evidence type="ECO:0000313" key="7">
    <source>
        <dbReference type="Proteomes" id="UP000586827"/>
    </source>
</evidence>
<accession>A0A849C1W1</accession>
<evidence type="ECO:0000313" key="6">
    <source>
        <dbReference type="EMBL" id="NNH68989.1"/>
    </source>
</evidence>